<feature type="region of interest" description="Disordered" evidence="1">
    <location>
        <begin position="92"/>
        <end position="111"/>
    </location>
</feature>
<organism evidence="2 3">
    <name type="scientific">Goodfellowiella coeruleoviolacea</name>
    <dbReference type="NCBI Taxonomy" id="334858"/>
    <lineage>
        <taxon>Bacteria</taxon>
        <taxon>Bacillati</taxon>
        <taxon>Actinomycetota</taxon>
        <taxon>Actinomycetes</taxon>
        <taxon>Pseudonocardiales</taxon>
        <taxon>Pseudonocardiaceae</taxon>
        <taxon>Goodfellowiella</taxon>
    </lineage>
</organism>
<proteinExistence type="predicted"/>
<evidence type="ECO:0000313" key="3">
    <source>
        <dbReference type="Proteomes" id="UP001206128"/>
    </source>
</evidence>
<reference evidence="2" key="1">
    <citation type="submission" date="2022-06" db="EMBL/GenBank/DDBJ databases">
        <title>Genomic Encyclopedia of Archaeal and Bacterial Type Strains, Phase II (KMG-II): from individual species to whole genera.</title>
        <authorList>
            <person name="Goeker M."/>
        </authorList>
    </citation>
    <scope>NUCLEOTIDE SEQUENCE</scope>
    <source>
        <strain evidence="2">DSM 43935</strain>
    </source>
</reference>
<name>A0AAE3GAL6_9PSEU</name>
<dbReference type="EMBL" id="JAMTCK010000003">
    <property type="protein sequence ID" value="MCP2164746.1"/>
    <property type="molecule type" value="Genomic_DNA"/>
</dbReference>
<dbReference type="RefSeq" id="WP_253768777.1">
    <property type="nucleotide sequence ID" value="NZ_JAMTCK010000003.1"/>
</dbReference>
<accession>A0AAE3GAL6</accession>
<gene>
    <name evidence="2" type="ORF">LX83_001586</name>
</gene>
<keyword evidence="3" id="KW-1185">Reference proteome</keyword>
<protein>
    <submittedName>
        <fullName evidence="2">Uncharacterized protein</fullName>
    </submittedName>
</protein>
<feature type="region of interest" description="Disordered" evidence="1">
    <location>
        <begin position="125"/>
        <end position="149"/>
    </location>
</feature>
<sequence>MSLGEIIAQTLADCAELPVGELNSVIEWLDDEAVPVLSALAGETGGHELPEAVVHLVRGREAATDAVLLLESAIGRLTAYCERQGRLLDQDRALPEPSGLRGPAGDQARSVGSWAGKGAVEHVRDGGVSIGREPPHIAGKQQRARRRRVKPNHFIREVRSLAELDEIYAALTVGGRPVERAKYVGRLIELPDGTCVGYRRKSSSSDYPTVDIWNDRDKLKIHVNKEGWC</sequence>
<evidence type="ECO:0000256" key="1">
    <source>
        <dbReference type="SAM" id="MobiDB-lite"/>
    </source>
</evidence>
<dbReference type="Proteomes" id="UP001206128">
    <property type="component" value="Unassembled WGS sequence"/>
</dbReference>
<evidence type="ECO:0000313" key="2">
    <source>
        <dbReference type="EMBL" id="MCP2164746.1"/>
    </source>
</evidence>
<dbReference type="AlphaFoldDB" id="A0AAE3GAL6"/>
<comment type="caution">
    <text evidence="2">The sequence shown here is derived from an EMBL/GenBank/DDBJ whole genome shotgun (WGS) entry which is preliminary data.</text>
</comment>